<name>A0A7K3WM34_9FLAO</name>
<proteinExistence type="predicted"/>
<dbReference type="Gene3D" id="2.60.120.260">
    <property type="entry name" value="Galactose-binding domain-like"/>
    <property type="match status" value="1"/>
</dbReference>
<evidence type="ECO:0000313" key="5">
    <source>
        <dbReference type="Proteomes" id="UP000486602"/>
    </source>
</evidence>
<sequence length="440" mass="48491">MKKIYFLLPLLAIYVLQVNGQQTWDNFEDIRQTNYGFINGTFIPYNENPDPAGINTSLVAAKYTRNASETFDVLILNRVMANVTDYATGSKTMSMDIWSPAVGTTVQITLENTSLAMNPYPTGRHSEYQAVTTVAEQWETLEFSLTGTPDANVAPTILNQLVLLFAPNTNTNDTYYWDNLQGPEFAVDACEGIAPNANILNDFECHQNVNYIFSHSGINFQRILNPDSDGNPSSHVARYVRNGGEENDVIIGRFDGALGLSANSAMSLDVWDPNAPTTVIVSLQNNAGNVILAMSAETSVSSTWQTLSYDPSEVFEATDITQFVVLFDPGASTSDEYYFDNFNATNTTAIDELEAVVSFKAYPNPSNGATTFEYELKNSANVIYDIMDITGKVVEQNNLGIQAAGSNQVLWNANDYSNGIYFYNFRIDGQIASGKIVLNR</sequence>
<evidence type="ECO:0000256" key="2">
    <source>
        <dbReference type="SAM" id="SignalP"/>
    </source>
</evidence>
<dbReference type="Pfam" id="PF18962">
    <property type="entry name" value="Por_Secre_tail"/>
    <property type="match status" value="1"/>
</dbReference>
<dbReference type="Proteomes" id="UP000486602">
    <property type="component" value="Unassembled WGS sequence"/>
</dbReference>
<evidence type="ECO:0000256" key="1">
    <source>
        <dbReference type="ARBA" id="ARBA00022729"/>
    </source>
</evidence>
<gene>
    <name evidence="4" type="ORF">G3O08_04200</name>
</gene>
<feature type="domain" description="Secretion system C-terminal sorting" evidence="3">
    <location>
        <begin position="362"/>
        <end position="437"/>
    </location>
</feature>
<dbReference type="EMBL" id="JAAGVY010000004">
    <property type="protein sequence ID" value="NEN22706.1"/>
    <property type="molecule type" value="Genomic_DNA"/>
</dbReference>
<evidence type="ECO:0000313" key="4">
    <source>
        <dbReference type="EMBL" id="NEN22706.1"/>
    </source>
</evidence>
<feature type="chain" id="PRO_5029622237" evidence="2">
    <location>
        <begin position="21"/>
        <end position="440"/>
    </location>
</feature>
<dbReference type="RefSeq" id="WP_163283425.1">
    <property type="nucleotide sequence ID" value="NZ_JAAGVY010000004.1"/>
</dbReference>
<keyword evidence="5" id="KW-1185">Reference proteome</keyword>
<protein>
    <submittedName>
        <fullName evidence="4">T9SS type A sorting domain-containing protein</fullName>
    </submittedName>
</protein>
<evidence type="ECO:0000259" key="3">
    <source>
        <dbReference type="Pfam" id="PF18962"/>
    </source>
</evidence>
<dbReference type="NCBIfam" id="TIGR04183">
    <property type="entry name" value="Por_Secre_tail"/>
    <property type="match status" value="1"/>
</dbReference>
<dbReference type="InterPro" id="IPR026444">
    <property type="entry name" value="Secre_tail"/>
</dbReference>
<dbReference type="Gene3D" id="2.60.40.4070">
    <property type="match status" value="1"/>
</dbReference>
<keyword evidence="1 2" id="KW-0732">Signal</keyword>
<feature type="signal peptide" evidence="2">
    <location>
        <begin position="1"/>
        <end position="20"/>
    </location>
</feature>
<reference evidence="4 5" key="1">
    <citation type="submission" date="2020-02" db="EMBL/GenBank/DDBJ databases">
        <title>Out from the shadows clarifying the taxonomy of the family Cryomorphaceae and related taxa by utilizing the GTDB taxonomic framework.</title>
        <authorList>
            <person name="Bowman J.P."/>
        </authorList>
    </citation>
    <scope>NUCLEOTIDE SEQUENCE [LARGE SCALE GENOMIC DNA]</scope>
    <source>
        <strain evidence="4 5">QSSC 1-22</strain>
    </source>
</reference>
<organism evidence="4 5">
    <name type="scientific">Cryomorpha ignava</name>
    <dbReference type="NCBI Taxonomy" id="101383"/>
    <lineage>
        <taxon>Bacteria</taxon>
        <taxon>Pseudomonadati</taxon>
        <taxon>Bacteroidota</taxon>
        <taxon>Flavobacteriia</taxon>
        <taxon>Flavobacteriales</taxon>
        <taxon>Cryomorphaceae</taxon>
        <taxon>Cryomorpha</taxon>
    </lineage>
</organism>
<comment type="caution">
    <text evidence="4">The sequence shown here is derived from an EMBL/GenBank/DDBJ whole genome shotgun (WGS) entry which is preliminary data.</text>
</comment>
<dbReference type="AlphaFoldDB" id="A0A7K3WM34"/>
<accession>A0A7K3WM34</accession>